<evidence type="ECO:0000259" key="1">
    <source>
        <dbReference type="Pfam" id="PF03478"/>
    </source>
</evidence>
<sequence length="133" mass="15045">MRYLVDCGGRLVMVHRVLPGVDDAAACEFTVLEADIVSSRWVDVARVGSDTALFVSRWGPVSRRVSRHGLPGNMIHFFDDDLFWINKGERRRGLCGSYNMVDAKTTRLLPLPLLSRELCNGSDTTPMTWLFRM</sequence>
<protein>
    <recommendedName>
        <fullName evidence="1">KIB1-4 beta-propeller domain-containing protein</fullName>
    </recommendedName>
</protein>
<dbReference type="EMBL" id="BQKI01000031">
    <property type="protein sequence ID" value="GJN13072.1"/>
    <property type="molecule type" value="Genomic_DNA"/>
</dbReference>
<evidence type="ECO:0000313" key="3">
    <source>
        <dbReference type="Proteomes" id="UP001054889"/>
    </source>
</evidence>
<comment type="caution">
    <text evidence="2">The sequence shown here is derived from an EMBL/GenBank/DDBJ whole genome shotgun (WGS) entry which is preliminary data.</text>
</comment>
<name>A0AAV5DRU4_ELECO</name>
<evidence type="ECO:0000313" key="2">
    <source>
        <dbReference type="EMBL" id="GJN13072.1"/>
    </source>
</evidence>
<dbReference type="Proteomes" id="UP001054889">
    <property type="component" value="Unassembled WGS sequence"/>
</dbReference>
<accession>A0AAV5DRU4</accession>
<proteinExistence type="predicted"/>
<dbReference type="Pfam" id="PF03478">
    <property type="entry name" value="Beta-prop_KIB1-4"/>
    <property type="match status" value="1"/>
</dbReference>
<reference evidence="2" key="2">
    <citation type="submission" date="2021-12" db="EMBL/GenBank/DDBJ databases">
        <title>Resequencing data analysis of finger millet.</title>
        <authorList>
            <person name="Hatakeyama M."/>
            <person name="Aluri S."/>
            <person name="Balachadran M.T."/>
            <person name="Sivarajan S.R."/>
            <person name="Poveda L."/>
            <person name="Shimizu-Inatsugi R."/>
            <person name="Schlapbach R."/>
            <person name="Sreeman S.M."/>
            <person name="Shimizu K.K."/>
        </authorList>
    </citation>
    <scope>NUCLEOTIDE SEQUENCE</scope>
</reference>
<organism evidence="2 3">
    <name type="scientific">Eleusine coracana subsp. coracana</name>
    <dbReference type="NCBI Taxonomy" id="191504"/>
    <lineage>
        <taxon>Eukaryota</taxon>
        <taxon>Viridiplantae</taxon>
        <taxon>Streptophyta</taxon>
        <taxon>Embryophyta</taxon>
        <taxon>Tracheophyta</taxon>
        <taxon>Spermatophyta</taxon>
        <taxon>Magnoliopsida</taxon>
        <taxon>Liliopsida</taxon>
        <taxon>Poales</taxon>
        <taxon>Poaceae</taxon>
        <taxon>PACMAD clade</taxon>
        <taxon>Chloridoideae</taxon>
        <taxon>Cynodonteae</taxon>
        <taxon>Eleusininae</taxon>
        <taxon>Eleusine</taxon>
    </lineage>
</organism>
<dbReference type="InterPro" id="IPR005174">
    <property type="entry name" value="KIB1-4_b-propeller"/>
</dbReference>
<dbReference type="AlphaFoldDB" id="A0AAV5DRU4"/>
<feature type="domain" description="KIB1-4 beta-propeller" evidence="1">
    <location>
        <begin position="2"/>
        <end position="90"/>
    </location>
</feature>
<keyword evidence="3" id="KW-1185">Reference proteome</keyword>
<reference evidence="2" key="1">
    <citation type="journal article" date="2018" name="DNA Res.">
        <title>Multiple hybrid de novo genome assembly of finger millet, an orphan allotetraploid crop.</title>
        <authorList>
            <person name="Hatakeyama M."/>
            <person name="Aluri S."/>
            <person name="Balachadran M.T."/>
            <person name="Sivarajan S.R."/>
            <person name="Patrignani A."/>
            <person name="Gruter S."/>
            <person name="Poveda L."/>
            <person name="Shimizu-Inatsugi R."/>
            <person name="Baeten J."/>
            <person name="Francoijs K.J."/>
            <person name="Nataraja K.N."/>
            <person name="Reddy Y.A.N."/>
            <person name="Phadnis S."/>
            <person name="Ravikumar R.L."/>
            <person name="Schlapbach R."/>
            <person name="Sreeman S.M."/>
            <person name="Shimizu K.K."/>
        </authorList>
    </citation>
    <scope>NUCLEOTIDE SEQUENCE</scope>
</reference>
<gene>
    <name evidence="2" type="primary">ga31406</name>
    <name evidence="2" type="ORF">PR202_ga31406</name>
</gene>